<dbReference type="eggNOG" id="COG0778">
    <property type="taxonomic scope" value="Bacteria"/>
</dbReference>
<keyword evidence="2" id="KW-0479">Metal-binding</keyword>
<dbReference type="HAMAP" id="MF_01259">
    <property type="entry name" value="F420_ligase_FbiB"/>
    <property type="match status" value="1"/>
</dbReference>
<keyword evidence="9" id="KW-0511">Multifunctional enzyme</keyword>
<dbReference type="InterPro" id="IPR008225">
    <property type="entry name" value="F420-0_g-glutamyl_ligase"/>
</dbReference>
<evidence type="ECO:0000256" key="1">
    <source>
        <dbReference type="ARBA" id="ARBA00022598"/>
    </source>
</evidence>
<evidence type="ECO:0000259" key="10">
    <source>
        <dbReference type="Pfam" id="PF00881"/>
    </source>
</evidence>
<keyword evidence="4" id="KW-0460">Magnesium</keyword>
<dbReference type="GO" id="GO:0046872">
    <property type="term" value="F:metal ion binding"/>
    <property type="evidence" value="ECO:0007669"/>
    <property type="project" value="UniProtKB-KW"/>
</dbReference>
<dbReference type="Gene3D" id="3.30.1330.100">
    <property type="entry name" value="CofE-like"/>
    <property type="match status" value="1"/>
</dbReference>
<dbReference type="InterPro" id="IPR019943">
    <property type="entry name" value="F420_FbiB_C"/>
</dbReference>
<reference evidence="12 13" key="1">
    <citation type="submission" date="2012-12" db="EMBL/GenBank/DDBJ databases">
        <title>Whole genome shotgun sequence of Gordonia hirsuta NBRC 16056.</title>
        <authorList>
            <person name="Isaki-Nakamura S."/>
            <person name="Hosoyama A."/>
            <person name="Tsuchikane K."/>
            <person name="Katsumata H."/>
            <person name="Baba S."/>
            <person name="Yamazaki S."/>
            <person name="Fujita N."/>
        </authorList>
    </citation>
    <scope>NUCLEOTIDE SEQUENCE [LARGE SCALE GENOMIC DNA]</scope>
    <source>
        <strain evidence="12 13">NBRC 16056</strain>
    </source>
</reference>
<comment type="caution">
    <text evidence="12">The sequence shown here is derived from an EMBL/GenBank/DDBJ whole genome shotgun (WGS) entry which is preliminary data.</text>
</comment>
<evidence type="ECO:0000256" key="3">
    <source>
        <dbReference type="ARBA" id="ARBA00022741"/>
    </source>
</evidence>
<dbReference type="AlphaFoldDB" id="L7L861"/>
<feature type="domain" description="Coenzyme F420:L-glutamate ligase-like" evidence="11">
    <location>
        <begin position="23"/>
        <end position="218"/>
    </location>
</feature>
<dbReference type="NCBIfam" id="TIGR01916">
    <property type="entry name" value="F420_cofE"/>
    <property type="match status" value="1"/>
</dbReference>
<evidence type="ECO:0000256" key="6">
    <source>
        <dbReference type="ARBA" id="ARBA00023002"/>
    </source>
</evidence>
<organism evidence="12 13">
    <name type="scientific">Gordonia hirsuta DSM 44140 = NBRC 16056</name>
    <dbReference type="NCBI Taxonomy" id="1121927"/>
    <lineage>
        <taxon>Bacteria</taxon>
        <taxon>Bacillati</taxon>
        <taxon>Actinomycetota</taxon>
        <taxon>Actinomycetes</taxon>
        <taxon>Mycobacteriales</taxon>
        <taxon>Gordoniaceae</taxon>
        <taxon>Gordonia</taxon>
    </lineage>
</organism>
<proteinExistence type="inferred from homology"/>
<evidence type="ECO:0000256" key="9">
    <source>
        <dbReference type="ARBA" id="ARBA00023268"/>
    </source>
</evidence>
<dbReference type="SUPFAM" id="SSF55469">
    <property type="entry name" value="FMN-dependent nitroreductase-like"/>
    <property type="match status" value="1"/>
</dbReference>
<dbReference type="InterPro" id="IPR002847">
    <property type="entry name" value="F420-0_gamma-glut_ligase-dom"/>
</dbReference>
<dbReference type="Gene3D" id="3.90.1660.10">
    <property type="entry name" value="CofE-like domain"/>
    <property type="match status" value="1"/>
</dbReference>
<evidence type="ECO:0000256" key="8">
    <source>
        <dbReference type="ARBA" id="ARBA00023211"/>
    </source>
</evidence>
<feature type="domain" description="Nitroreductase" evidence="10">
    <location>
        <begin position="257"/>
        <end position="427"/>
    </location>
</feature>
<evidence type="ECO:0000256" key="7">
    <source>
        <dbReference type="ARBA" id="ARBA00023134"/>
    </source>
</evidence>
<keyword evidence="13" id="KW-1185">Reference proteome</keyword>
<dbReference type="Pfam" id="PF00881">
    <property type="entry name" value="Nitroreductase"/>
    <property type="match status" value="1"/>
</dbReference>
<keyword evidence="5" id="KW-0630">Potassium</keyword>
<dbReference type="EMBL" id="BANT01000004">
    <property type="protein sequence ID" value="GAC56213.1"/>
    <property type="molecule type" value="Genomic_DNA"/>
</dbReference>
<dbReference type="Proteomes" id="UP000053405">
    <property type="component" value="Unassembled WGS sequence"/>
</dbReference>
<dbReference type="InterPro" id="IPR000415">
    <property type="entry name" value="Nitroreductase-like"/>
</dbReference>
<dbReference type="Gene3D" id="3.40.109.10">
    <property type="entry name" value="NADH Oxidase"/>
    <property type="match status" value="1"/>
</dbReference>
<keyword evidence="1 12" id="KW-0436">Ligase</keyword>
<accession>L7L861</accession>
<dbReference type="NCBIfam" id="NF009810">
    <property type="entry name" value="PRK13294.1"/>
    <property type="match status" value="1"/>
</dbReference>
<evidence type="ECO:0000256" key="4">
    <source>
        <dbReference type="ARBA" id="ARBA00022842"/>
    </source>
</evidence>
<dbReference type="InterPro" id="IPR023661">
    <property type="entry name" value="FbiB"/>
</dbReference>
<keyword evidence="3" id="KW-0547">Nucleotide-binding</keyword>
<evidence type="ECO:0000259" key="11">
    <source>
        <dbReference type="Pfam" id="PF01996"/>
    </source>
</evidence>
<evidence type="ECO:0000313" key="13">
    <source>
        <dbReference type="Proteomes" id="UP000053405"/>
    </source>
</evidence>
<gene>
    <name evidence="12" type="primary">cofE</name>
    <name evidence="12" type="ORF">GOHSU_04_00820</name>
</gene>
<dbReference type="GO" id="GO:0005525">
    <property type="term" value="F:GTP binding"/>
    <property type="evidence" value="ECO:0007669"/>
    <property type="project" value="UniProtKB-KW"/>
</dbReference>
<dbReference type="RefSeq" id="WP_005935982.1">
    <property type="nucleotide sequence ID" value="NZ_ATVK01000041.1"/>
</dbReference>
<protein>
    <submittedName>
        <fullName evidence="12">F420-0--gamma-glutamyl ligase</fullName>
    </submittedName>
</protein>
<dbReference type="InterPro" id="IPR029479">
    <property type="entry name" value="Nitroreductase"/>
</dbReference>
<dbReference type="GO" id="GO:0052618">
    <property type="term" value="F:coenzyme F420-0:L-glutamate ligase activity"/>
    <property type="evidence" value="ECO:0007669"/>
    <property type="project" value="TreeGrafter"/>
</dbReference>
<keyword evidence="8" id="KW-0464">Manganese</keyword>
<dbReference type="SUPFAM" id="SSF144010">
    <property type="entry name" value="CofE-like"/>
    <property type="match status" value="1"/>
</dbReference>
<dbReference type="PANTHER" id="PTHR47917:SF1">
    <property type="entry name" value="COENZYME F420:L-GLUTAMATE LIGASE"/>
    <property type="match status" value="1"/>
</dbReference>
<evidence type="ECO:0000256" key="2">
    <source>
        <dbReference type="ARBA" id="ARBA00022723"/>
    </source>
</evidence>
<dbReference type="OrthoDB" id="9788295at2"/>
<dbReference type="eggNOG" id="COG1478">
    <property type="taxonomic scope" value="Bacteria"/>
</dbReference>
<dbReference type="STRING" id="1121927.GOHSU_04_00820"/>
<dbReference type="NCBIfam" id="TIGR03553">
    <property type="entry name" value="F420_FbiB_CTERM"/>
    <property type="match status" value="1"/>
</dbReference>
<keyword evidence="6" id="KW-0560">Oxidoreductase</keyword>
<evidence type="ECO:0000256" key="5">
    <source>
        <dbReference type="ARBA" id="ARBA00022958"/>
    </source>
</evidence>
<keyword evidence="7" id="KW-0342">GTP-binding</keyword>
<evidence type="ECO:0000313" key="12">
    <source>
        <dbReference type="EMBL" id="GAC56213.1"/>
    </source>
</evidence>
<name>L7L861_9ACTN</name>
<dbReference type="PANTHER" id="PTHR47917">
    <property type="match status" value="1"/>
</dbReference>
<dbReference type="Pfam" id="PF01996">
    <property type="entry name" value="F420_ligase"/>
    <property type="match status" value="1"/>
</dbReference>
<dbReference type="GO" id="GO:0016491">
    <property type="term" value="F:oxidoreductase activity"/>
    <property type="evidence" value="ECO:0007669"/>
    <property type="project" value="UniProtKB-KW"/>
</dbReference>
<sequence length="447" mass="47247">MNIPDHRAAGGLTVLPVTGLGEFGPGSDLAGAILAAAPWLADDDIVVVTSKVISKIEDRLVPAPDDPEERETLRRTLIGDEAVRIVARRDQLMITANRNGLVQAAAGIDGSNVPGDRLALLPRDPDASAARLRAELAGRGRRVAVVITDTMGRAWRSGQTDVAIGAAGLAVRHSYDGTVDEYGNPLRVTDIAVADEVAAAADLVKGKLAGVPVAVVRGLVPVDDGSSAADLVRDPADDLFRLGTDDALAQGRAQALLTRRSVRRFAPGRIEAEVMHAAFAEALTAPAPHHSHPIRFLWLRDDARRQTLLEAMAADWRADLAADGRSRESIDARVARGQILYDAPELVIPVLTGDGMHTYPDERRNRCEQTMFTVAAGAAVGSLLVALSVRDVGSCWVGSTIFAAPTVRRVLDLPEDWAPLGAIAIGRPAAESGLRGPAGIEGLVMEL</sequence>